<sequence>MFRYIPSSLFSLCGTFARPARPFLHKMGIAAILCVDTICTVAIGIGVCFTVMRKPPTSPRVLITPVAIQILTTYVTAAVAQLFLCYLFFVLTKNKIVAGLQLVLILVHLGFSWASAITSLATLNLGGIAFTTTTVGAILCAATDLSISIGLAWKFWAMMANTTRETSTTSRVRRIAILSVSSGAIGASNTLLMMILLLKGSEGFDLFFACQGRVYALTILGNLLVGIPAKEQDKQRPTDQPETNTNLSVVVFRSVAVETTVSKTPLRAQSFPDIPPVPPLPRTPTWLNHRDSLQLHDLGWGPYGKLVPANSGREPAAIENYTFDD</sequence>
<keyword evidence="1" id="KW-0812">Transmembrane</keyword>
<feature type="transmembrane region" description="Helical" evidence="1">
    <location>
        <begin position="204"/>
        <end position="227"/>
    </location>
</feature>
<evidence type="ECO:0000256" key="1">
    <source>
        <dbReference type="SAM" id="Phobius"/>
    </source>
</evidence>
<dbReference type="AlphaFoldDB" id="A0A8H6X295"/>
<organism evidence="2 3">
    <name type="scientific">Mycena venus</name>
    <dbReference type="NCBI Taxonomy" id="2733690"/>
    <lineage>
        <taxon>Eukaryota</taxon>
        <taxon>Fungi</taxon>
        <taxon>Dikarya</taxon>
        <taxon>Basidiomycota</taxon>
        <taxon>Agaricomycotina</taxon>
        <taxon>Agaricomycetes</taxon>
        <taxon>Agaricomycetidae</taxon>
        <taxon>Agaricales</taxon>
        <taxon>Marasmiineae</taxon>
        <taxon>Mycenaceae</taxon>
        <taxon>Mycena</taxon>
    </lineage>
</organism>
<comment type="caution">
    <text evidence="2">The sequence shown here is derived from an EMBL/GenBank/DDBJ whole genome shotgun (WGS) entry which is preliminary data.</text>
</comment>
<dbReference type="EMBL" id="JACAZI010000031">
    <property type="protein sequence ID" value="KAF7332872.1"/>
    <property type="molecule type" value="Genomic_DNA"/>
</dbReference>
<evidence type="ECO:0000313" key="3">
    <source>
        <dbReference type="Proteomes" id="UP000620124"/>
    </source>
</evidence>
<gene>
    <name evidence="2" type="ORF">MVEN_02392300</name>
</gene>
<feature type="transmembrane region" description="Helical" evidence="1">
    <location>
        <begin position="96"/>
        <end position="116"/>
    </location>
</feature>
<feature type="transmembrane region" description="Helical" evidence="1">
    <location>
        <begin position="174"/>
        <end position="198"/>
    </location>
</feature>
<feature type="transmembrane region" description="Helical" evidence="1">
    <location>
        <begin position="28"/>
        <end position="52"/>
    </location>
</feature>
<dbReference type="OrthoDB" id="2989042at2759"/>
<accession>A0A8H6X295</accession>
<name>A0A8H6X295_9AGAR</name>
<keyword evidence="1" id="KW-0472">Membrane</keyword>
<protein>
    <submittedName>
        <fullName evidence="2">Uncharacterized protein</fullName>
    </submittedName>
</protein>
<keyword evidence="3" id="KW-1185">Reference proteome</keyword>
<evidence type="ECO:0000313" key="2">
    <source>
        <dbReference type="EMBL" id="KAF7332872.1"/>
    </source>
</evidence>
<keyword evidence="1" id="KW-1133">Transmembrane helix</keyword>
<feature type="transmembrane region" description="Helical" evidence="1">
    <location>
        <begin position="128"/>
        <end position="153"/>
    </location>
</feature>
<feature type="transmembrane region" description="Helical" evidence="1">
    <location>
        <begin position="67"/>
        <end position="89"/>
    </location>
</feature>
<dbReference type="Proteomes" id="UP000620124">
    <property type="component" value="Unassembled WGS sequence"/>
</dbReference>
<reference evidence="2" key="1">
    <citation type="submission" date="2020-05" db="EMBL/GenBank/DDBJ databases">
        <title>Mycena genomes resolve the evolution of fungal bioluminescence.</title>
        <authorList>
            <person name="Tsai I.J."/>
        </authorList>
    </citation>
    <scope>NUCLEOTIDE SEQUENCE</scope>
    <source>
        <strain evidence="2">CCC161011</strain>
    </source>
</reference>
<proteinExistence type="predicted"/>